<evidence type="ECO:0000313" key="5">
    <source>
        <dbReference type="Proteomes" id="UP000008207"/>
    </source>
</evidence>
<dbReference type="GO" id="GO:0016887">
    <property type="term" value="F:ATP hydrolysis activity"/>
    <property type="evidence" value="ECO:0007669"/>
    <property type="project" value="InterPro"/>
</dbReference>
<reference evidence="5" key="1">
    <citation type="submission" date="2009-01" db="EMBL/GenBank/DDBJ databases">
        <title>Complete sequence of plasmid 2 of Methylobacterium nodulans ORS 2060.</title>
        <authorList>
            <consortium name="US DOE Joint Genome Institute"/>
            <person name="Lucas S."/>
            <person name="Copeland A."/>
            <person name="Lapidus A."/>
            <person name="Glavina del Rio T."/>
            <person name="Dalin E."/>
            <person name="Tice H."/>
            <person name="Bruce D."/>
            <person name="Goodwin L."/>
            <person name="Pitluck S."/>
            <person name="Sims D."/>
            <person name="Brettin T."/>
            <person name="Detter J.C."/>
            <person name="Han C."/>
            <person name="Larimer F."/>
            <person name="Land M."/>
            <person name="Hauser L."/>
            <person name="Kyrpides N."/>
            <person name="Ivanova N."/>
            <person name="Marx C.J."/>
            <person name="Richardson P."/>
        </authorList>
    </citation>
    <scope>NUCLEOTIDE SEQUENCE [LARGE SCALE GENOMIC DNA]</scope>
    <source>
        <strain evidence="5">LMG 21967 / CNCM I-2342 / ORS 2060</strain>
        <plasmid evidence="5">Plasmid pMNOD02</plasmid>
    </source>
</reference>
<organism evidence="4 5">
    <name type="scientific">Methylobacterium nodulans (strain LMG 21967 / CNCM I-2342 / ORS 2060)</name>
    <dbReference type="NCBI Taxonomy" id="460265"/>
    <lineage>
        <taxon>Bacteria</taxon>
        <taxon>Pseudomonadati</taxon>
        <taxon>Pseudomonadota</taxon>
        <taxon>Alphaproteobacteria</taxon>
        <taxon>Hyphomicrobiales</taxon>
        <taxon>Methylobacteriaceae</taxon>
        <taxon>Methylobacterium</taxon>
    </lineage>
</organism>
<name>B8IWV2_METNO</name>
<dbReference type="SMART" id="SM00382">
    <property type="entry name" value="AAA"/>
    <property type="match status" value="1"/>
</dbReference>
<evidence type="ECO:0000256" key="2">
    <source>
        <dbReference type="ARBA" id="ARBA00022840"/>
    </source>
</evidence>
<sequence>MRCDRDRGLHIEDLRSDLAGPFDLVVPKGQIVTIAGPSGSGKSLFLRMIADLDVNTGRVRLDGRWRSEMPAPEWRRQVPYVAAEPGWWSDAIADHVAPEHRAAAEALAARLGVGARPFAGLVANLSTGERQRLALVRALVRETPALLLDEPTGPLDPVSTTAVEALLRERAAAGAIILMVSHDPGQSERLSARALRMAARRLEAVP</sequence>
<feature type="domain" description="ABC transporter" evidence="3">
    <location>
        <begin position="4"/>
        <end position="205"/>
    </location>
</feature>
<evidence type="ECO:0000259" key="3">
    <source>
        <dbReference type="PROSITE" id="PS50893"/>
    </source>
</evidence>
<protein>
    <submittedName>
        <fullName evidence="4">ABC transporter related</fullName>
    </submittedName>
</protein>
<dbReference type="Pfam" id="PF00005">
    <property type="entry name" value="ABC_tran"/>
    <property type="match status" value="1"/>
</dbReference>
<dbReference type="EMBL" id="CP001351">
    <property type="protein sequence ID" value="ACL62993.1"/>
    <property type="molecule type" value="Genomic_DNA"/>
</dbReference>
<dbReference type="SUPFAM" id="SSF52540">
    <property type="entry name" value="P-loop containing nucleoside triphosphate hydrolases"/>
    <property type="match status" value="1"/>
</dbReference>
<dbReference type="RefSeq" id="WP_012631195.1">
    <property type="nucleotide sequence ID" value="NC_011887.1"/>
</dbReference>
<dbReference type="OrthoDB" id="9802264at2"/>
<dbReference type="CDD" id="cd00267">
    <property type="entry name" value="ABC_ATPase"/>
    <property type="match status" value="1"/>
</dbReference>
<dbReference type="PANTHER" id="PTHR43119:SF1">
    <property type="entry name" value="ABC TRANSPORTER DOMAIN-CONTAINING PROTEIN"/>
    <property type="match status" value="1"/>
</dbReference>
<dbReference type="GO" id="GO:0005524">
    <property type="term" value="F:ATP binding"/>
    <property type="evidence" value="ECO:0007669"/>
    <property type="project" value="UniProtKB-KW"/>
</dbReference>
<dbReference type="PROSITE" id="PS50893">
    <property type="entry name" value="ABC_TRANSPORTER_2"/>
    <property type="match status" value="1"/>
</dbReference>
<keyword evidence="4" id="KW-0614">Plasmid</keyword>
<dbReference type="InterPro" id="IPR027417">
    <property type="entry name" value="P-loop_NTPase"/>
</dbReference>
<dbReference type="InterPro" id="IPR003593">
    <property type="entry name" value="AAA+_ATPase"/>
</dbReference>
<dbReference type="HOGENOM" id="CLU_000604_1_22_5"/>
<evidence type="ECO:0000256" key="1">
    <source>
        <dbReference type="ARBA" id="ARBA00022741"/>
    </source>
</evidence>
<accession>B8IWV2</accession>
<proteinExistence type="predicted"/>
<dbReference type="Gene3D" id="3.40.50.300">
    <property type="entry name" value="P-loop containing nucleotide triphosphate hydrolases"/>
    <property type="match status" value="1"/>
</dbReference>
<dbReference type="InterPro" id="IPR003439">
    <property type="entry name" value="ABC_transporter-like_ATP-bd"/>
</dbReference>
<geneLocation type="plasmid" evidence="4 5">
    <name>pMNOD02</name>
</geneLocation>
<keyword evidence="1" id="KW-0547">Nucleotide-binding</keyword>
<keyword evidence="2" id="KW-0067">ATP-binding</keyword>
<dbReference type="KEGG" id="mno:Mnod_7996"/>
<gene>
    <name evidence="4" type="ordered locus">Mnod_7996</name>
</gene>
<keyword evidence="5" id="KW-1185">Reference proteome</keyword>
<dbReference type="AlphaFoldDB" id="B8IWV2"/>
<dbReference type="PANTHER" id="PTHR43119">
    <property type="entry name" value="ABC TRANSPORT PROTEIN ATP-BINDING COMPONENT-RELATED"/>
    <property type="match status" value="1"/>
</dbReference>
<evidence type="ECO:0000313" key="4">
    <source>
        <dbReference type="EMBL" id="ACL62993.1"/>
    </source>
</evidence>
<dbReference type="Proteomes" id="UP000008207">
    <property type="component" value="Plasmid pMNOD02"/>
</dbReference>